<comment type="caution">
    <text evidence="2">The sequence shown here is derived from an EMBL/GenBank/DDBJ whole genome shotgun (WGS) entry which is preliminary data.</text>
</comment>
<dbReference type="AlphaFoldDB" id="A0A699QXY6"/>
<evidence type="ECO:0000313" key="2">
    <source>
        <dbReference type="EMBL" id="GFC80059.1"/>
    </source>
</evidence>
<dbReference type="EMBL" id="BKCJ011073314">
    <property type="protein sequence ID" value="GFC80059.1"/>
    <property type="molecule type" value="Genomic_DNA"/>
</dbReference>
<evidence type="ECO:0000256" key="1">
    <source>
        <dbReference type="SAM" id="MobiDB-lite"/>
    </source>
</evidence>
<sequence length="217" mass="24143">MTKKPSIPRRNKVNWHYVRDDILFSTIKVVSRHQNTQQYGAILPIELTTEDIRNTKAYKEYYACATGEAAPKPKASARMKRGGFDSSTTPLTTVASPRPITTLAVALRLTAAAKGKQPARATSPTEPLEVERTEAEQLKIVLKRSREETHISQHGGFSTDEGIGSKPGVPDVPSNDSDEEISWNSSDKEDSEKEETKEEEEESFDPIPKTPEDDEDD</sequence>
<feature type="region of interest" description="Disordered" evidence="1">
    <location>
        <begin position="112"/>
        <end position="217"/>
    </location>
</feature>
<accession>A0A699QXY6</accession>
<reference evidence="2" key="1">
    <citation type="journal article" date="2019" name="Sci. Rep.">
        <title>Draft genome of Tanacetum cinerariifolium, the natural source of mosquito coil.</title>
        <authorList>
            <person name="Yamashiro T."/>
            <person name="Shiraishi A."/>
            <person name="Satake H."/>
            <person name="Nakayama K."/>
        </authorList>
    </citation>
    <scope>NUCLEOTIDE SEQUENCE</scope>
</reference>
<gene>
    <name evidence="2" type="ORF">Tci_852029</name>
</gene>
<organism evidence="2">
    <name type="scientific">Tanacetum cinerariifolium</name>
    <name type="common">Dalmatian daisy</name>
    <name type="synonym">Chrysanthemum cinerariifolium</name>
    <dbReference type="NCBI Taxonomy" id="118510"/>
    <lineage>
        <taxon>Eukaryota</taxon>
        <taxon>Viridiplantae</taxon>
        <taxon>Streptophyta</taxon>
        <taxon>Embryophyta</taxon>
        <taxon>Tracheophyta</taxon>
        <taxon>Spermatophyta</taxon>
        <taxon>Magnoliopsida</taxon>
        <taxon>eudicotyledons</taxon>
        <taxon>Gunneridae</taxon>
        <taxon>Pentapetalae</taxon>
        <taxon>asterids</taxon>
        <taxon>campanulids</taxon>
        <taxon>Asterales</taxon>
        <taxon>Asteraceae</taxon>
        <taxon>Asteroideae</taxon>
        <taxon>Anthemideae</taxon>
        <taxon>Anthemidinae</taxon>
        <taxon>Tanacetum</taxon>
    </lineage>
</organism>
<feature type="compositionally biased region" description="Basic and acidic residues" evidence="1">
    <location>
        <begin position="186"/>
        <end position="196"/>
    </location>
</feature>
<feature type="region of interest" description="Disordered" evidence="1">
    <location>
        <begin position="73"/>
        <end position="94"/>
    </location>
</feature>
<proteinExistence type="predicted"/>
<feature type="non-terminal residue" evidence="2">
    <location>
        <position position="217"/>
    </location>
</feature>
<protein>
    <submittedName>
        <fullName evidence="2">Uncharacterized protein</fullName>
    </submittedName>
</protein>
<feature type="compositionally biased region" description="Polar residues" evidence="1">
    <location>
        <begin position="85"/>
        <end position="94"/>
    </location>
</feature>
<name>A0A699QXY6_TANCI</name>